<evidence type="ECO:0000313" key="5">
    <source>
        <dbReference type="EMBL" id="MBM6618866.1"/>
    </source>
</evidence>
<accession>A0ABS2DN08</accession>
<dbReference type="Pfam" id="PF00149">
    <property type="entry name" value="Metallophos"/>
    <property type="match status" value="1"/>
</dbReference>
<gene>
    <name evidence="5" type="ORF">JR050_14450</name>
</gene>
<evidence type="ECO:0000259" key="4">
    <source>
        <dbReference type="Pfam" id="PF02872"/>
    </source>
</evidence>
<dbReference type="InterPro" id="IPR029052">
    <property type="entry name" value="Metallo-depent_PP-like"/>
</dbReference>
<dbReference type="SUPFAM" id="SSF56300">
    <property type="entry name" value="Metallo-dependent phosphatases"/>
    <property type="match status" value="1"/>
</dbReference>
<dbReference type="InterPro" id="IPR011240">
    <property type="entry name" value="Pesterase_YunD"/>
</dbReference>
<dbReference type="InterPro" id="IPR036907">
    <property type="entry name" value="5'-Nucleotdase_C_sf"/>
</dbReference>
<comment type="caution">
    <text evidence="5">The sequence shown here is derived from an EMBL/GenBank/DDBJ whole genome shotgun (WGS) entry which is preliminary data.</text>
</comment>
<feature type="domain" description="5'-Nucleotidase C-terminal" evidence="4">
    <location>
        <begin position="288"/>
        <end position="425"/>
    </location>
</feature>
<dbReference type="CDD" id="cd00845">
    <property type="entry name" value="MPP_UshA_N_like"/>
    <property type="match status" value="1"/>
</dbReference>
<keyword evidence="1" id="KW-0732">Signal</keyword>
<dbReference type="RefSeq" id="WP_204204212.1">
    <property type="nucleotide sequence ID" value="NZ_JAFELM010000036.1"/>
</dbReference>
<dbReference type="PANTHER" id="PTHR11575:SF23">
    <property type="entry name" value="5-NUCLEOTIDASE FAMILY PROTEIN"/>
    <property type="match status" value="1"/>
</dbReference>
<organism evidence="5 6">
    <name type="scientific">Bacillus suaedaesalsae</name>
    <dbReference type="NCBI Taxonomy" id="2810349"/>
    <lineage>
        <taxon>Bacteria</taxon>
        <taxon>Bacillati</taxon>
        <taxon>Bacillota</taxon>
        <taxon>Bacilli</taxon>
        <taxon>Bacillales</taxon>
        <taxon>Bacillaceae</taxon>
        <taxon>Bacillus</taxon>
    </lineage>
</organism>
<feature type="domain" description="Calcineurin-like phosphoesterase" evidence="3">
    <location>
        <begin position="6"/>
        <end position="205"/>
    </location>
</feature>
<evidence type="ECO:0000259" key="3">
    <source>
        <dbReference type="Pfam" id="PF00149"/>
    </source>
</evidence>
<proteinExistence type="inferred from homology"/>
<dbReference type="Gene3D" id="3.90.780.10">
    <property type="entry name" value="5'-Nucleotidase, C-terminal domain"/>
    <property type="match status" value="1"/>
</dbReference>
<sequence>MKKVHLYHINDLHSHFHEWPKVAQFIKERRAQHKQNGEEMLLFDIGDHMDRVHPITEATLGKANVRLMNNLQYDYVTIGNNEGITLAHHELDGLYEEANFQVLVGNLLHTDGSEPKWVKKFTIHQTESGLKLGLIGLTVPFQKFYELLDWQVLNPFDELPKLIQEVKNQGADFIVLLSHLGISDDEKIAREIEGIDVILGAHTHHLLPDGLQVNQTILCGAGKFGMNVGHVELHLDSSGEISRLRPYVYSLEKTKKCNEAREFLEKEMNHANKILNKPVAHLTEPLHVEWFEPSPFPQILAEAIREWCEADIGMICSGLLLDSLKEGNVTLKDLHRVCPHPINPCLVLLEGDELKEIILHAATPEMEQLQMKGFGFRGKVIGKMIYDGVDIETETLEDGKQHVTTILINGEPINPKQEYRVATLDMFTFGSLFPEISHAPNKSYYLPEMLRDLLKWRLARS</sequence>
<dbReference type="InterPro" id="IPR004843">
    <property type="entry name" value="Calcineurin-like_PHP"/>
</dbReference>
<dbReference type="InterPro" id="IPR008334">
    <property type="entry name" value="5'-Nucleotdase_C"/>
</dbReference>
<dbReference type="InterPro" id="IPR006179">
    <property type="entry name" value="5_nucleotidase/apyrase"/>
</dbReference>
<keyword evidence="6" id="KW-1185">Reference proteome</keyword>
<reference evidence="5 6" key="1">
    <citation type="submission" date="2021-02" db="EMBL/GenBank/DDBJ databases">
        <title>Bacillus sp. RD4P76, an endophyte from a halophyte.</title>
        <authorList>
            <person name="Sun J.-Q."/>
        </authorList>
    </citation>
    <scope>NUCLEOTIDE SEQUENCE [LARGE SCALE GENOMIC DNA]</scope>
    <source>
        <strain evidence="5 6">RD4P76</strain>
    </source>
</reference>
<dbReference type="EMBL" id="JAFELM010000036">
    <property type="protein sequence ID" value="MBM6618866.1"/>
    <property type="molecule type" value="Genomic_DNA"/>
</dbReference>
<keyword evidence="2" id="KW-0378">Hydrolase</keyword>
<dbReference type="Pfam" id="PF02872">
    <property type="entry name" value="5_nucleotid_C"/>
    <property type="match status" value="1"/>
</dbReference>
<keyword evidence="2" id="KW-0547">Nucleotide-binding</keyword>
<evidence type="ECO:0000256" key="1">
    <source>
        <dbReference type="ARBA" id="ARBA00022729"/>
    </source>
</evidence>
<protein>
    <submittedName>
        <fullName evidence="5">Bifunctional metallophosphatase/5'-nucleotidase</fullName>
    </submittedName>
</protein>
<evidence type="ECO:0000256" key="2">
    <source>
        <dbReference type="RuleBase" id="RU362119"/>
    </source>
</evidence>
<comment type="similarity">
    <text evidence="2">Belongs to the 5'-nucleotidase family.</text>
</comment>
<dbReference type="Proteomes" id="UP001518925">
    <property type="component" value="Unassembled WGS sequence"/>
</dbReference>
<name>A0ABS2DN08_9BACI</name>
<dbReference type="PIRSF" id="PIRSF036361">
    <property type="entry name" value="YunD"/>
    <property type="match status" value="1"/>
</dbReference>
<dbReference type="SUPFAM" id="SSF55816">
    <property type="entry name" value="5'-nucleotidase (syn. UDP-sugar hydrolase), C-terminal domain"/>
    <property type="match status" value="1"/>
</dbReference>
<dbReference type="Gene3D" id="3.60.21.10">
    <property type="match status" value="1"/>
</dbReference>
<dbReference type="PANTHER" id="PTHR11575">
    <property type="entry name" value="5'-NUCLEOTIDASE-RELATED"/>
    <property type="match status" value="1"/>
</dbReference>
<dbReference type="PRINTS" id="PR01607">
    <property type="entry name" value="APYRASEFAMLY"/>
</dbReference>
<evidence type="ECO:0000313" key="6">
    <source>
        <dbReference type="Proteomes" id="UP001518925"/>
    </source>
</evidence>